<keyword evidence="3" id="KW-0808">Transferase</keyword>
<dbReference type="PANTHER" id="PTHR30582:SF30">
    <property type="entry name" value="BLR4375 PROTEIN"/>
    <property type="match status" value="1"/>
</dbReference>
<dbReference type="GO" id="GO:0008360">
    <property type="term" value="P:regulation of cell shape"/>
    <property type="evidence" value="ECO:0007669"/>
    <property type="project" value="UniProtKB-UniRule"/>
</dbReference>
<comment type="caution">
    <text evidence="10">The sequence shown here is derived from an EMBL/GenBank/DDBJ whole genome shotgun (WGS) entry which is preliminary data.</text>
</comment>
<dbReference type="STRING" id="202956.BJN41_03305"/>
<dbReference type="InterPro" id="IPR038063">
    <property type="entry name" value="Transpep_catalytic_dom"/>
</dbReference>
<evidence type="ECO:0000256" key="4">
    <source>
        <dbReference type="ARBA" id="ARBA00022960"/>
    </source>
</evidence>
<gene>
    <name evidence="10" type="ORF">BJN41_03305</name>
</gene>
<feature type="domain" description="L,D-TPase catalytic" evidence="9">
    <location>
        <begin position="212"/>
        <end position="344"/>
    </location>
</feature>
<keyword evidence="8" id="KW-0732">Signal</keyword>
<dbReference type="GO" id="GO:0016740">
    <property type="term" value="F:transferase activity"/>
    <property type="evidence" value="ECO:0007669"/>
    <property type="project" value="UniProtKB-KW"/>
</dbReference>
<evidence type="ECO:0000256" key="2">
    <source>
        <dbReference type="ARBA" id="ARBA00005992"/>
    </source>
</evidence>
<keyword evidence="4 7" id="KW-0133">Cell shape</keyword>
<dbReference type="RefSeq" id="WP_070153698.1">
    <property type="nucleotide sequence ID" value="NZ_MKQS01000005.1"/>
</dbReference>
<feature type="active site" description="Nucleophile" evidence="7">
    <location>
        <position position="320"/>
    </location>
</feature>
<evidence type="ECO:0000256" key="3">
    <source>
        <dbReference type="ARBA" id="ARBA00022679"/>
    </source>
</evidence>
<comment type="pathway">
    <text evidence="1 7">Cell wall biogenesis; peptidoglycan biosynthesis.</text>
</comment>
<dbReference type="UniPathway" id="UPA00219"/>
<dbReference type="InterPro" id="IPR005490">
    <property type="entry name" value="LD_TPept_cat_dom"/>
</dbReference>
<dbReference type="InterPro" id="IPR036365">
    <property type="entry name" value="PGBD-like_sf"/>
</dbReference>
<evidence type="ECO:0000256" key="5">
    <source>
        <dbReference type="ARBA" id="ARBA00022984"/>
    </source>
</evidence>
<dbReference type="GO" id="GO:0018104">
    <property type="term" value="P:peptidoglycan-protein cross-linking"/>
    <property type="evidence" value="ECO:0007669"/>
    <property type="project" value="TreeGrafter"/>
</dbReference>
<dbReference type="Pfam" id="PF03734">
    <property type="entry name" value="YkuD"/>
    <property type="match status" value="1"/>
</dbReference>
<dbReference type="Gene3D" id="1.10.101.10">
    <property type="entry name" value="PGBD-like superfamily/PGBD"/>
    <property type="match status" value="1"/>
</dbReference>
<feature type="active site" description="Proton donor/acceptor" evidence="7">
    <location>
        <position position="304"/>
    </location>
</feature>
<keyword evidence="6 7" id="KW-0961">Cell wall biogenesis/degradation</keyword>
<dbReference type="PROSITE" id="PS52029">
    <property type="entry name" value="LD_TPASE"/>
    <property type="match status" value="1"/>
</dbReference>
<dbReference type="InterPro" id="IPR036366">
    <property type="entry name" value="PGBDSf"/>
</dbReference>
<dbReference type="CDD" id="cd16913">
    <property type="entry name" value="YkuD_like"/>
    <property type="match status" value="1"/>
</dbReference>
<evidence type="ECO:0000256" key="8">
    <source>
        <dbReference type="SAM" id="SignalP"/>
    </source>
</evidence>
<protein>
    <submittedName>
        <fullName evidence="10">Murein L,D-transpeptidase</fullName>
    </submittedName>
</protein>
<keyword evidence="5 7" id="KW-0573">Peptidoglycan synthesis</keyword>
<reference evidence="10 11" key="1">
    <citation type="submission" date="2016-10" db="EMBL/GenBank/DDBJ databases">
        <title>Genome of airborne Acinetobacter sp. 5-2Ac02 in the hospital environment: Species near to Acinetobacter towneri.</title>
        <authorList>
            <person name="Barbosa B."/>
            <person name="Fernandez-Garcia L."/>
            <person name="Gato E."/>
            <person name="Leao R."/>
            <person name="Albano R."/>
            <person name="Fernandez B."/>
            <person name="Fernandez-Cuenca F."/>
            <person name="Marques E."/>
            <person name="Tomas M."/>
        </authorList>
    </citation>
    <scope>NUCLEOTIDE SEQUENCE [LARGE SCALE GENOMIC DNA]</scope>
    <source>
        <strain evidence="10 11">5-2Ac02</strain>
    </source>
</reference>
<dbReference type="EMBL" id="MKQS01000005">
    <property type="protein sequence ID" value="OFE44265.1"/>
    <property type="molecule type" value="Genomic_DNA"/>
</dbReference>
<evidence type="ECO:0000256" key="6">
    <source>
        <dbReference type="ARBA" id="ARBA00023316"/>
    </source>
</evidence>
<feature type="chain" id="PRO_5009213378" evidence="8">
    <location>
        <begin position="23"/>
        <end position="345"/>
    </location>
</feature>
<dbReference type="SUPFAM" id="SSF47090">
    <property type="entry name" value="PGBD-like"/>
    <property type="match status" value="1"/>
</dbReference>
<dbReference type="GO" id="GO:0071972">
    <property type="term" value="F:peptidoglycan L,D-transpeptidase activity"/>
    <property type="evidence" value="ECO:0007669"/>
    <property type="project" value="TreeGrafter"/>
</dbReference>
<comment type="similarity">
    <text evidence="2">Belongs to the YkuD family.</text>
</comment>
<evidence type="ECO:0000256" key="1">
    <source>
        <dbReference type="ARBA" id="ARBA00004752"/>
    </source>
</evidence>
<sequence length="345" mass="38098">MLSRFLIICLSNICIFSTYANALEPHSLLSISTNDQNNLALLNQPSTWSLDNLNKAEWSDNLEKGYLPVYAKLQVLLSRHYSSPGAIDGTLGLNTVKAISAFQIMKGLSGDGVLDANTWRLLNEDTTHPTFIEYTITAQDLKGPYAQSIPVDYAEQSKMRGLYYTRVTEMLGEKFHMDELFLQKINSGASFNKVGEKIIVANVKNTLPKNIKMIIAHKGSKQLYLLDQQNKMIASFPATIGSEDNPSPSGTHVIGSIVPNPHYSYNPKNFIQGKNLKPLSLPPGPNNPVGNIWIGLSRPSFGIHGTPNPALISKTASHGCIRLTNWDANNLSKIVRKGMTVRFLE</sequence>
<dbReference type="Gene3D" id="2.40.440.10">
    <property type="entry name" value="L,D-transpeptidase catalytic domain-like"/>
    <property type="match status" value="1"/>
</dbReference>
<dbReference type="GO" id="GO:0005576">
    <property type="term" value="C:extracellular region"/>
    <property type="evidence" value="ECO:0007669"/>
    <property type="project" value="TreeGrafter"/>
</dbReference>
<dbReference type="Proteomes" id="UP000186931">
    <property type="component" value="Unassembled WGS sequence"/>
</dbReference>
<proteinExistence type="inferred from homology"/>
<feature type="signal peptide" evidence="8">
    <location>
        <begin position="1"/>
        <end position="22"/>
    </location>
</feature>
<name>A0A1E8E3L5_9GAMM</name>
<organism evidence="10 11">
    <name type="scientific">Acinetobacter towneri</name>
    <dbReference type="NCBI Taxonomy" id="202956"/>
    <lineage>
        <taxon>Bacteria</taxon>
        <taxon>Pseudomonadati</taxon>
        <taxon>Pseudomonadota</taxon>
        <taxon>Gammaproteobacteria</taxon>
        <taxon>Moraxellales</taxon>
        <taxon>Moraxellaceae</taxon>
        <taxon>Acinetobacter</taxon>
    </lineage>
</organism>
<dbReference type="InterPro" id="IPR050979">
    <property type="entry name" value="LD-transpeptidase"/>
</dbReference>
<dbReference type="GO" id="GO:0071555">
    <property type="term" value="P:cell wall organization"/>
    <property type="evidence" value="ECO:0007669"/>
    <property type="project" value="UniProtKB-UniRule"/>
</dbReference>
<evidence type="ECO:0000256" key="7">
    <source>
        <dbReference type="PROSITE-ProRule" id="PRU01373"/>
    </source>
</evidence>
<accession>A0A1E8E3L5</accession>
<dbReference type="InterPro" id="IPR002477">
    <property type="entry name" value="Peptidoglycan-bd-like"/>
</dbReference>
<evidence type="ECO:0000259" key="9">
    <source>
        <dbReference type="PROSITE" id="PS52029"/>
    </source>
</evidence>
<evidence type="ECO:0000313" key="11">
    <source>
        <dbReference type="Proteomes" id="UP000186931"/>
    </source>
</evidence>
<dbReference type="AlphaFoldDB" id="A0A1E8E3L5"/>
<dbReference type="PANTHER" id="PTHR30582">
    <property type="entry name" value="L,D-TRANSPEPTIDASE"/>
    <property type="match status" value="1"/>
</dbReference>
<dbReference type="SUPFAM" id="SSF141523">
    <property type="entry name" value="L,D-transpeptidase catalytic domain-like"/>
    <property type="match status" value="1"/>
</dbReference>
<dbReference type="Pfam" id="PF01471">
    <property type="entry name" value="PG_binding_1"/>
    <property type="match status" value="1"/>
</dbReference>
<evidence type="ECO:0000313" key="10">
    <source>
        <dbReference type="EMBL" id="OFE44265.1"/>
    </source>
</evidence>